<dbReference type="Proteomes" id="UP000825886">
    <property type="component" value="Chromosome"/>
</dbReference>
<dbReference type="Pfam" id="PF07487">
    <property type="entry name" value="SopE_GEF"/>
    <property type="match status" value="1"/>
</dbReference>
<feature type="domain" description="Guanine nucleotide exchange factor SopE GEF" evidence="2">
    <location>
        <begin position="291"/>
        <end position="367"/>
    </location>
</feature>
<dbReference type="SUPFAM" id="SSF81832">
    <property type="entry name" value="SopE-like GEF domain"/>
    <property type="match status" value="2"/>
</dbReference>
<evidence type="ECO:0000259" key="2">
    <source>
        <dbReference type="Pfam" id="PF07487"/>
    </source>
</evidence>
<organism evidence="3 4">
    <name type="scientific">Symbiopectobacterium purcellii</name>
    <dbReference type="NCBI Taxonomy" id="2871826"/>
    <lineage>
        <taxon>Bacteria</taxon>
        <taxon>Pseudomonadati</taxon>
        <taxon>Pseudomonadota</taxon>
        <taxon>Gammaproteobacteria</taxon>
        <taxon>Enterobacterales</taxon>
        <taxon>Enterobacteriaceae</taxon>
    </lineage>
</organism>
<keyword evidence="4" id="KW-1185">Reference proteome</keyword>
<reference evidence="3 4" key="1">
    <citation type="submission" date="2021-08" db="EMBL/GenBank/DDBJ databases">
        <title>Culture and genomic analysis of Symbiopectobacterium purcellii sp. nov. gen. nov., isolated from the leafhopper Empoasca decipiens.</title>
        <authorList>
            <person name="Nadal-Jimenez P."/>
            <person name="Siozios S."/>
            <person name="Halliday N."/>
            <person name="Camara M."/>
            <person name="Hurst G.D.D."/>
        </authorList>
    </citation>
    <scope>NUCLEOTIDE SEQUENCE [LARGE SCALE GENOMIC DNA]</scope>
    <source>
        <strain evidence="3 4">SyEd1</strain>
    </source>
</reference>
<protein>
    <recommendedName>
        <fullName evidence="2">Guanine nucleotide exchange factor SopE GEF domain-containing protein</fullName>
    </recommendedName>
</protein>
<dbReference type="InterPro" id="IPR016019">
    <property type="entry name" value="SopE_GEF_dom"/>
</dbReference>
<evidence type="ECO:0000256" key="1">
    <source>
        <dbReference type="SAM" id="MobiDB-lite"/>
    </source>
</evidence>
<dbReference type="EMBL" id="CP081864">
    <property type="protein sequence ID" value="QZN95142.1"/>
    <property type="molecule type" value="Genomic_DNA"/>
</dbReference>
<accession>A0ABX9AJC7</accession>
<evidence type="ECO:0000313" key="3">
    <source>
        <dbReference type="EMBL" id="QZN95142.1"/>
    </source>
</evidence>
<proteinExistence type="predicted"/>
<gene>
    <name evidence="3" type="ORF">K6K13_18245</name>
</gene>
<feature type="region of interest" description="Disordered" evidence="1">
    <location>
        <begin position="1"/>
        <end position="25"/>
    </location>
</feature>
<sequence>MATLAHEAKQQITTSHLRKPDTGKRLTRQAISGPILGRPPTQHTATALAANTTSREALTKAKTLVDSAVTEFGIVEKGMADTHYASQAIDSALCAIYSNHKDNFLKRLEHSAKPVQNTLLSTLPADTQQDIRQASSYAQTSQPQQAQTKVTGALDKLEKIKDKPMVKAFGMNHIVTLLQKGIVKMAGRSLLRNSLQDTVATAYQKGRHVSLATGSLKALDAVTQEITRHQRGSADARASNMPYPHTQLEIVSHEAVLNHLLKTKGHARHDGDVLSTAAQIAYHKGLCDGIRNAYLHTIGSAAQDAGLSGNAPQRDKAFTPTGAGANPYIRPTLDAVTRHYPDALMNPEIKDQLSKHAHHQLMAEIETLSKQLKPKLENLPSSGSDNDPALKTKLENLMKYSPDRFDDSLTTISTRFEGSIAY</sequence>
<dbReference type="InterPro" id="IPR035949">
    <property type="entry name" value="SopE-like_GEF_dom_sf"/>
</dbReference>
<evidence type="ECO:0000313" key="4">
    <source>
        <dbReference type="Proteomes" id="UP000825886"/>
    </source>
</evidence>
<dbReference type="Gene3D" id="1.10.4120.10">
    <property type="entry name" value="SopE-like, GEF domain"/>
    <property type="match status" value="2"/>
</dbReference>
<dbReference type="RefSeq" id="WP_222158250.1">
    <property type="nucleotide sequence ID" value="NZ_CP081864.1"/>
</dbReference>
<name>A0ABX9AJC7_9ENTR</name>